<sequence>MQALMKKSVWFMCGLNFGVAMSVSAATLSIPNVPLQTGSDVPANIMFLLDDSGSMAWEYMPNAIANNYSAPTSKVCTEYRGNGNCKTEKTIRTGANVQNYWYYSSEVNKTYYDPNVVYQIPPNEGGTLTNVPTYTKAWMDGFDKSNSRDLSDEFDMITNGGTLRFTEGGFYYNYAPSATDLVSCNSNPQQNKCYSYVSMNSATAAQKSNFAIWYSYYRSRKLLARSGVGTAFYTLPDDVRVGYGALNKGLKSGVREFNNSGREKFYEWLYDSDASGGTPLRRTLEYAGEYFKTDEPYRADPTKSSSALVSCRQNFSILTTDGSWNGNNPNSRIGNADGDSNSITLGDVASYYYKNDLMSGLTNNVPKRKTTSPNWQHMVTFGVGLGVEGTLDPEVAKNWAPNDSRWPNPNNDDRKIDDLLHAAVNGDGEFFSAKDPVTFSKQITTALKAILDRIASASNLAATTTSLLEDNSVFQASFNTASWSGTLISRDVDDLSLQWSANFPAWQSRNIQTSRTILGITTSFPFTWDNLLPLVERPALESEIVVNYLRGDRSNEKPSGTLRQRVSILGDIAHSSPVYVGAPQNRNYQRYGWAGSSSYAAFVADKKDRAPMVFVGANDGMLHGFNADTTSSTKGIETYAYVPQKMLTAAAQLASYSKETYAHRFYVDGSPTVGDVYINGQWRSVLVSSLGRGGNSVFALDVTDPTNITLLWDLTIPELGVMTAKPVITRLNNGRWAAVMPYGYNNSTNKSGLLVIDIQNGGTPIKLELPNTAGELGQPEGWDMNRNGNADWFFAGDLNGNVWKFDLSSISATNWGVAYNNTPLFTAKDAGNKAQPITGGITLSSHPTTGELWIFFGTGKYLETGDSLNTDTQSWYGIVDGTIISNRGQLVPRYMTNTTYTNGTITEQTRTVTAGSSNDLVNKRGWYMDLIDARERVTSKARVVGTNLILNTIIPDSDLCNPQGDGWVMAIDPFSGSRLKYHLFDLSNDGEFNDSDGITTTNGQQSVINVASGLKFEGMPGEPVFVGEQMLVGDSRVSIDSRLVNLQLRRGRISWREVVN</sequence>
<dbReference type="RefSeq" id="WP_226751152.1">
    <property type="nucleotide sequence ID" value="NZ_JAEINI020000005.1"/>
</dbReference>
<evidence type="ECO:0000313" key="7">
    <source>
        <dbReference type="Proteomes" id="UP000633814"/>
    </source>
</evidence>
<dbReference type="Proteomes" id="UP000633814">
    <property type="component" value="Unassembled WGS sequence"/>
</dbReference>
<feature type="chain" id="PRO_5047488672" evidence="4">
    <location>
        <begin position="26"/>
        <end position="1060"/>
    </location>
</feature>
<proteinExistence type="predicted"/>
<keyword evidence="7" id="KW-1185">Reference proteome</keyword>
<evidence type="ECO:0000259" key="5">
    <source>
        <dbReference type="Pfam" id="PF05567"/>
    </source>
</evidence>
<evidence type="ECO:0000256" key="2">
    <source>
        <dbReference type="ARBA" id="ARBA00022837"/>
    </source>
</evidence>
<keyword evidence="2" id="KW-0106">Calcium</keyword>
<keyword evidence="4" id="KW-0732">Signal</keyword>
<dbReference type="EMBL" id="JAEINI020000005">
    <property type="protein sequence ID" value="MCB5227091.1"/>
    <property type="molecule type" value="Genomic_DNA"/>
</dbReference>
<evidence type="ECO:0000256" key="3">
    <source>
        <dbReference type="SAM" id="MobiDB-lite"/>
    </source>
</evidence>
<keyword evidence="1" id="KW-0479">Metal-binding</keyword>
<feature type="signal peptide" evidence="4">
    <location>
        <begin position="1"/>
        <end position="25"/>
    </location>
</feature>
<feature type="domain" description="PilY1 beta-propeller" evidence="5">
    <location>
        <begin position="569"/>
        <end position="909"/>
    </location>
</feature>
<reference evidence="6 7" key="1">
    <citation type="submission" date="2021-10" db="EMBL/GenBank/DDBJ databases">
        <title>Alishewanella koreense sp. nov. isolated from seawater of southwestern coast in South Korea and the proposal for the reclassification of Rheinheimera perlucida and Rheinheimera tuosuensis as Arsukibacterium perlucida and Arsukibacterium tuosuensis.</title>
        <authorList>
            <person name="Kim K.H."/>
            <person name="Ruan W."/>
            <person name="Kim K.R."/>
            <person name="Baek J.H."/>
            <person name="Jeon C.O."/>
        </authorList>
    </citation>
    <scope>NUCLEOTIDE SEQUENCE [LARGE SCALE GENOMIC DNA]</scope>
    <source>
        <strain evidence="6 7">16-MA</strain>
    </source>
</reference>
<evidence type="ECO:0000256" key="4">
    <source>
        <dbReference type="SAM" id="SignalP"/>
    </source>
</evidence>
<protein>
    <submittedName>
        <fullName evidence="6">Pilus assembly protein PilY</fullName>
    </submittedName>
</protein>
<dbReference type="Pfam" id="PF05567">
    <property type="entry name" value="T4P_PilY1"/>
    <property type="match status" value="1"/>
</dbReference>
<evidence type="ECO:0000313" key="6">
    <source>
        <dbReference type="EMBL" id="MCB5227091.1"/>
    </source>
</evidence>
<name>A0ABS8C442_9ALTE</name>
<dbReference type="InterPro" id="IPR008707">
    <property type="entry name" value="B-propeller_PilY1"/>
</dbReference>
<gene>
    <name evidence="6" type="ORF">JAO78_009720</name>
</gene>
<feature type="region of interest" description="Disordered" evidence="3">
    <location>
        <begin position="320"/>
        <end position="339"/>
    </location>
</feature>
<organism evidence="6 7">
    <name type="scientific">Alishewanella maricola</name>
    <dbReference type="NCBI Taxonomy" id="2795740"/>
    <lineage>
        <taxon>Bacteria</taxon>
        <taxon>Pseudomonadati</taxon>
        <taxon>Pseudomonadota</taxon>
        <taxon>Gammaproteobacteria</taxon>
        <taxon>Alteromonadales</taxon>
        <taxon>Alteromonadaceae</taxon>
        <taxon>Alishewanella</taxon>
    </lineage>
</organism>
<comment type="caution">
    <text evidence="6">The sequence shown here is derived from an EMBL/GenBank/DDBJ whole genome shotgun (WGS) entry which is preliminary data.</text>
</comment>
<accession>A0ABS8C442</accession>
<evidence type="ECO:0000256" key="1">
    <source>
        <dbReference type="ARBA" id="ARBA00022723"/>
    </source>
</evidence>